<dbReference type="EMBL" id="AP025739">
    <property type="protein sequence ID" value="BDI31818.1"/>
    <property type="molecule type" value="Genomic_DNA"/>
</dbReference>
<protein>
    <submittedName>
        <fullName evidence="1">Uncharacterized protein</fullName>
    </submittedName>
</protein>
<organism evidence="1 2">
    <name type="scientific">Capsulimonas corticalis</name>
    <dbReference type="NCBI Taxonomy" id="2219043"/>
    <lineage>
        <taxon>Bacteria</taxon>
        <taxon>Bacillati</taxon>
        <taxon>Armatimonadota</taxon>
        <taxon>Armatimonadia</taxon>
        <taxon>Capsulimonadales</taxon>
        <taxon>Capsulimonadaceae</taxon>
        <taxon>Capsulimonas</taxon>
    </lineage>
</organism>
<evidence type="ECO:0000313" key="1">
    <source>
        <dbReference type="EMBL" id="BDI31818.1"/>
    </source>
</evidence>
<dbReference type="AlphaFoldDB" id="A0A402D3U9"/>
<name>A0A402D3U9_9BACT</name>
<evidence type="ECO:0000313" key="2">
    <source>
        <dbReference type="Proteomes" id="UP000287394"/>
    </source>
</evidence>
<proteinExistence type="predicted"/>
<sequence length="109" mass="11844">MLLTAPTAWEYAKDLGSTDDGSGAALLICAVASKAGKSKSDKGLRQEPARRRPVLRALRAEKRANIMAVAFYLIRYGRGKVAFGIPCPAKRRFGTERRLAGHGNFPIIT</sequence>
<dbReference type="KEGG" id="ccot:CCAX7_38690"/>
<dbReference type="Proteomes" id="UP000287394">
    <property type="component" value="Chromosome"/>
</dbReference>
<reference evidence="1 2" key="1">
    <citation type="journal article" date="2019" name="Int. J. Syst. Evol. Microbiol.">
        <title>Capsulimonas corticalis gen. nov., sp. nov., an aerobic capsulated bacterium, of a novel bacterial order, Capsulimonadales ord. nov., of the class Armatimonadia of the phylum Armatimonadetes.</title>
        <authorList>
            <person name="Li J."/>
            <person name="Kudo C."/>
            <person name="Tonouchi A."/>
        </authorList>
    </citation>
    <scope>NUCLEOTIDE SEQUENCE [LARGE SCALE GENOMIC DNA]</scope>
    <source>
        <strain evidence="1 2">AX-7</strain>
    </source>
</reference>
<accession>A0A402D3U9</accession>
<keyword evidence="2" id="KW-1185">Reference proteome</keyword>
<gene>
    <name evidence="1" type="ORF">CCAX7_38690</name>
</gene>